<comment type="catalytic activity">
    <reaction evidence="7">
        <text>a 1,2-diacyl-sn-glycero-3-phosphocholine(in) = a 1,2-diacyl-sn-glycero-3-phosphocholine(out)</text>
        <dbReference type="Rhea" id="RHEA:38571"/>
        <dbReference type="ChEBI" id="CHEBI:57643"/>
    </reaction>
</comment>
<evidence type="ECO:0000256" key="3">
    <source>
        <dbReference type="ARBA" id="ARBA00022692"/>
    </source>
</evidence>
<evidence type="ECO:0000256" key="12">
    <source>
        <dbReference type="ARBA" id="ARBA00043155"/>
    </source>
</evidence>
<feature type="transmembrane region" description="Helical" evidence="15">
    <location>
        <begin position="316"/>
        <end position="339"/>
    </location>
</feature>
<comment type="function">
    <text evidence="13">Scramblase that mediates the translocation of glucosaminylphosphatidylinositol (alpha-D-GlcN-(1-6)-(1,2-diacyl-sn-glycero-3-phospho)-1D-myo-inositol, GlcN-PI) across the endoplasmic reticulum (ER) membrane, from the cytosolic leaflet to the luminal leaflet of the ER membrane, where it participates in the biosynthesis of glycosylphosphatidylinositol (GPI). GPI is a lipid glycoconjugate involved in post-translational modification of proteins. Can also translocate 1,2-diacyl-sn-glycero-3-phospho-(1D-myo-inositol) (phosphatidylinositol or PI), as well as several other phospholipids (1,2-diacyl-sn-glycero-3-phosphocholine, 1,2-diacyl-sn-glycero-3-phosphoethanolamine), and N-acetylglucosaminylphosphatidylinositol (GlcNAc-PI) in vitro.</text>
</comment>
<feature type="transmembrane region" description="Helical" evidence="15">
    <location>
        <begin position="283"/>
        <end position="304"/>
    </location>
</feature>
<evidence type="ECO:0000256" key="2">
    <source>
        <dbReference type="ARBA" id="ARBA00009310"/>
    </source>
</evidence>
<comment type="similarity">
    <text evidence="2">Belongs to the CLPTM1 family.</text>
</comment>
<evidence type="ECO:0000256" key="10">
    <source>
        <dbReference type="ARBA" id="ARBA00040905"/>
    </source>
</evidence>
<evidence type="ECO:0000256" key="11">
    <source>
        <dbReference type="ARBA" id="ARBA00042320"/>
    </source>
</evidence>
<dbReference type="GO" id="GO:0012505">
    <property type="term" value="C:endomembrane system"/>
    <property type="evidence" value="ECO:0007669"/>
    <property type="project" value="TreeGrafter"/>
</dbReference>
<dbReference type="AlphaFoldDB" id="A0A9N9S9U1"/>
<comment type="catalytic activity">
    <reaction evidence="8">
        <text>a 1,2-diacyl-sn-glycero-3-phospho-(1D-myo-inositol)(in) = a 1,2-diacyl-sn-glycero-3-phospho-(1D-myo-inositol)(out)</text>
        <dbReference type="Rhea" id="RHEA:38691"/>
        <dbReference type="ChEBI" id="CHEBI:57880"/>
    </reaction>
</comment>
<dbReference type="GO" id="GO:0016020">
    <property type="term" value="C:membrane"/>
    <property type="evidence" value="ECO:0007669"/>
    <property type="project" value="UniProtKB-SubCell"/>
</dbReference>
<keyword evidence="5 15" id="KW-0472">Membrane</keyword>
<evidence type="ECO:0000256" key="13">
    <source>
        <dbReference type="ARBA" id="ARBA00045827"/>
    </source>
</evidence>
<reference evidence="16" key="1">
    <citation type="submission" date="2022-01" db="EMBL/GenBank/DDBJ databases">
        <authorList>
            <person name="King R."/>
        </authorList>
    </citation>
    <scope>NUCLEOTIDE SEQUENCE</scope>
</reference>
<evidence type="ECO:0000313" key="17">
    <source>
        <dbReference type="Proteomes" id="UP001153620"/>
    </source>
</evidence>
<dbReference type="OrthoDB" id="378564at2759"/>
<comment type="catalytic activity">
    <reaction evidence="9">
        <text>6-(alpha-D-glucosaminyl)-(1-octadecanoyl,2-(9Z)-octadecenoyl-sn-glycero-3-phospho)-1D-myo-inositol(in) = 6-(alpha-D-glucosaminyl)-(1-octadecanoyl,2-(9Z)-octadecenoyl-sn-glycero-3-phospho)-1D-myo-inositol(out)</text>
        <dbReference type="Rhea" id="RHEA:71495"/>
        <dbReference type="ChEBI" id="CHEBI:190691"/>
    </reaction>
</comment>
<evidence type="ECO:0000256" key="7">
    <source>
        <dbReference type="ARBA" id="ARBA00024631"/>
    </source>
</evidence>
<keyword evidence="17" id="KW-1185">Reference proteome</keyword>
<dbReference type="EMBL" id="OU895880">
    <property type="protein sequence ID" value="CAG9812098.1"/>
    <property type="molecule type" value="Genomic_DNA"/>
</dbReference>
<keyword evidence="4 15" id="KW-1133">Transmembrane helix</keyword>
<dbReference type="PANTHER" id="PTHR21347:SF0">
    <property type="entry name" value="LIPID SCRAMBLASE CLPTM1L"/>
    <property type="match status" value="1"/>
</dbReference>
<gene>
    <name evidence="16" type="ORF">CHIRRI_LOCUS14903</name>
</gene>
<evidence type="ECO:0000256" key="14">
    <source>
        <dbReference type="ARBA" id="ARBA00093208"/>
    </source>
</evidence>
<feature type="transmembrane region" description="Helical" evidence="15">
    <location>
        <begin position="431"/>
        <end position="452"/>
    </location>
</feature>
<accession>A0A9N9S9U1</accession>
<feature type="transmembrane region" description="Helical" evidence="15">
    <location>
        <begin position="345"/>
        <end position="361"/>
    </location>
</feature>
<protein>
    <recommendedName>
        <fullName evidence="10">Lipid scramblase CLPTM1L</fullName>
    </recommendedName>
    <alternativeName>
        <fullName evidence="12">Cisplatin resistance-related protein 9</fullName>
    </alternativeName>
    <alternativeName>
        <fullName evidence="11">Cleft lip and palate transmembrane protein 1-like protein</fullName>
    </alternativeName>
</protein>
<evidence type="ECO:0000256" key="1">
    <source>
        <dbReference type="ARBA" id="ARBA00004141"/>
    </source>
</evidence>
<reference evidence="16" key="2">
    <citation type="submission" date="2022-10" db="EMBL/GenBank/DDBJ databases">
        <authorList>
            <consortium name="ENA_rothamsted_submissions"/>
            <consortium name="culmorum"/>
            <person name="King R."/>
        </authorList>
    </citation>
    <scope>NUCLEOTIDE SEQUENCE</scope>
</reference>
<dbReference type="PANTHER" id="PTHR21347">
    <property type="entry name" value="CLEFT LIP AND PALATE ASSOCIATED TRANSMEMBRANE PROTEIN-RELATED"/>
    <property type="match status" value="1"/>
</dbReference>
<organism evidence="16 17">
    <name type="scientific">Chironomus riparius</name>
    <dbReference type="NCBI Taxonomy" id="315576"/>
    <lineage>
        <taxon>Eukaryota</taxon>
        <taxon>Metazoa</taxon>
        <taxon>Ecdysozoa</taxon>
        <taxon>Arthropoda</taxon>
        <taxon>Hexapoda</taxon>
        <taxon>Insecta</taxon>
        <taxon>Pterygota</taxon>
        <taxon>Neoptera</taxon>
        <taxon>Endopterygota</taxon>
        <taxon>Diptera</taxon>
        <taxon>Nematocera</taxon>
        <taxon>Chironomoidea</taxon>
        <taxon>Chironomidae</taxon>
        <taxon>Chironominae</taxon>
        <taxon>Chironomus</taxon>
    </lineage>
</organism>
<comment type="subcellular location">
    <subcellularLocation>
        <location evidence="1">Membrane</location>
        <topology evidence="1">Multi-pass membrane protein</topology>
    </subcellularLocation>
</comment>
<proteinExistence type="inferred from homology"/>
<evidence type="ECO:0000256" key="8">
    <source>
        <dbReference type="ARBA" id="ARBA00035895"/>
    </source>
</evidence>
<feature type="transmembrane region" description="Helical" evidence="15">
    <location>
        <begin position="406"/>
        <end position="425"/>
    </location>
</feature>
<evidence type="ECO:0000256" key="5">
    <source>
        <dbReference type="ARBA" id="ARBA00023136"/>
    </source>
</evidence>
<dbReference type="Proteomes" id="UP001153620">
    <property type="component" value="Chromosome 4"/>
</dbReference>
<dbReference type="InterPro" id="IPR008429">
    <property type="entry name" value="CLPTM1"/>
</dbReference>
<comment type="catalytic activity">
    <reaction evidence="6">
        <text>a 1,2-diacyl-sn-glycero-3-phosphoethanolamine(in) = a 1,2-diacyl-sn-glycero-3-phosphoethanolamine(out)</text>
        <dbReference type="Rhea" id="RHEA:38895"/>
        <dbReference type="ChEBI" id="CHEBI:64612"/>
    </reaction>
</comment>
<evidence type="ECO:0000256" key="6">
    <source>
        <dbReference type="ARBA" id="ARBA00024615"/>
    </source>
</evidence>
<name>A0A9N9S9U1_9DIPT</name>
<evidence type="ECO:0000256" key="9">
    <source>
        <dbReference type="ARBA" id="ARBA00036810"/>
    </source>
</evidence>
<evidence type="ECO:0000256" key="15">
    <source>
        <dbReference type="SAM" id="Phobius"/>
    </source>
</evidence>
<evidence type="ECO:0000256" key="4">
    <source>
        <dbReference type="ARBA" id="ARBA00022989"/>
    </source>
</evidence>
<feature type="transmembrane region" description="Helical" evidence="15">
    <location>
        <begin position="7"/>
        <end position="28"/>
    </location>
</feature>
<dbReference type="Pfam" id="PF05602">
    <property type="entry name" value="CLPTM1"/>
    <property type="match status" value="1"/>
</dbReference>
<comment type="catalytic activity">
    <reaction evidence="14">
        <text>a 6-(alpha-D-glucosaminyl)-1-(1,2-diacyl-sn-glycero-3-phospho)-1D-myo-inositol(in) = a 6-(alpha-D-glucosaminyl)-1-(1,2-diacyl-sn-glycero-3-phospho)-1D-myo-inositol(out)</text>
        <dbReference type="Rhea" id="RHEA:71491"/>
        <dbReference type="ChEBI" id="CHEBI:57997"/>
    </reaction>
</comment>
<keyword evidence="3 15" id="KW-0812">Transmembrane</keyword>
<evidence type="ECO:0000313" key="16">
    <source>
        <dbReference type="EMBL" id="CAG9812098.1"/>
    </source>
</evidence>
<sequence>MRPSVTSILSIVFVCYIIYSMLTFATLFRRLECSDKFRCYQSFLNKNPKLQLALFTSPSTNPISSEVTKIVNIRNFDYQDNYQNTFHIDVPLKTRRNGTLYLYAALALNDGSLNWKDFQREGPTVIQRVPLTTYMIPKDELFNLLEDNEAEKKSKNLKNAAKNLKPKTHIKSKVFLTMLTEAASLSPQDVQNTPELARMTRMTKTNEFLPMVQSNILKERAVYMLEVTKNITEIDLEFNYSPASVGKFRLIAHIDNAMKQLTGLGFSSKDIDEVKEIFAEANLYLLLGTVFIGSIHTLFDFLSFKNDVNFWRKKKNYAGLSVRTTIWRAFSTIIIFFYLMDEKSSLLILVPTGIGALIELWKCKKILHMDISFRGVKLRTSVENENKEITKAEALTNEIDKQGMKYLSFILYPLCIGYAVYSLIYHPHKSWYSWTLHSLVNGVYAFGFLFMCPQLFINYKMKSVAALPWRAFMYKAFNTFIDDVFAFIITMPTSHRIACFRDDIIFLIYLYQRWLYPVDKTRIDMGSSMVDNDEYEAINNEETKEEIKENKKDK</sequence>